<feature type="transmembrane region" description="Helical" evidence="2">
    <location>
        <begin position="245"/>
        <end position="268"/>
    </location>
</feature>
<evidence type="ECO:0000313" key="3">
    <source>
        <dbReference type="EMBL" id="MBM9618313.1"/>
    </source>
</evidence>
<dbReference type="Proteomes" id="UP000664109">
    <property type="component" value="Unassembled WGS sequence"/>
</dbReference>
<feature type="transmembrane region" description="Helical" evidence="2">
    <location>
        <begin position="274"/>
        <end position="296"/>
    </location>
</feature>
<comment type="caution">
    <text evidence="3">The sequence shown here is derived from an EMBL/GenBank/DDBJ whole genome shotgun (WGS) entry which is preliminary data.</text>
</comment>
<protein>
    <recommendedName>
        <fullName evidence="5">Integral membrane protein</fullName>
    </recommendedName>
</protein>
<dbReference type="RefSeq" id="WP_205372599.1">
    <property type="nucleotide sequence ID" value="NZ_JAFEJA010000001.1"/>
</dbReference>
<feature type="transmembrane region" description="Helical" evidence="2">
    <location>
        <begin position="389"/>
        <end position="406"/>
    </location>
</feature>
<reference evidence="3 4" key="1">
    <citation type="journal article" date="2016" name="Arch. Microbiol.">
        <title>Streptomyces zhihengii sp. nov., isolated from rhizospheric soil of Psammosilene tunicoides.</title>
        <authorList>
            <person name="Huang M.J."/>
            <person name="Fei J.J."/>
            <person name="Salam N."/>
            <person name="Kim C.J."/>
            <person name="Hozzein W.N."/>
            <person name="Xiao M."/>
            <person name="Huang H.Q."/>
            <person name="Li W.J."/>
        </authorList>
    </citation>
    <scope>NUCLEOTIDE SEQUENCE [LARGE SCALE GENOMIC DNA]</scope>
    <source>
        <strain evidence="3 4">YIM T102</strain>
    </source>
</reference>
<accession>A0ABS2UL99</accession>
<dbReference type="EMBL" id="JAFEJA010000001">
    <property type="protein sequence ID" value="MBM9618313.1"/>
    <property type="molecule type" value="Genomic_DNA"/>
</dbReference>
<evidence type="ECO:0000313" key="4">
    <source>
        <dbReference type="Proteomes" id="UP000664109"/>
    </source>
</evidence>
<evidence type="ECO:0008006" key="5">
    <source>
        <dbReference type="Google" id="ProtNLM"/>
    </source>
</evidence>
<evidence type="ECO:0000256" key="1">
    <source>
        <dbReference type="SAM" id="MobiDB-lite"/>
    </source>
</evidence>
<name>A0ABS2UL99_9ACTN</name>
<keyword evidence="2" id="KW-1133">Transmembrane helix</keyword>
<evidence type="ECO:0000256" key="2">
    <source>
        <dbReference type="SAM" id="Phobius"/>
    </source>
</evidence>
<keyword evidence="4" id="KW-1185">Reference proteome</keyword>
<organism evidence="3 4">
    <name type="scientific">Streptomyces zhihengii</name>
    <dbReference type="NCBI Taxonomy" id="1818004"/>
    <lineage>
        <taxon>Bacteria</taxon>
        <taxon>Bacillati</taxon>
        <taxon>Actinomycetota</taxon>
        <taxon>Actinomycetes</taxon>
        <taxon>Kitasatosporales</taxon>
        <taxon>Streptomycetaceae</taxon>
        <taxon>Streptomyces</taxon>
    </lineage>
</organism>
<keyword evidence="2" id="KW-0472">Membrane</keyword>
<feature type="transmembrane region" description="Helical" evidence="2">
    <location>
        <begin position="48"/>
        <end position="68"/>
    </location>
</feature>
<sequence>MLPNRHPGPAAPDGGGERTALTSEEHAEYRRLRRAAAVRHRRARWTGASVLLLVALLLAPLAVVAAWVDSQVSDTDRYVATVAPLAGDPAVQQVVTDRLTHRVVDNMDITAVTASLSAALADAGAPPAVVDRSEALAGPLNAAVTNVVHGVVNRVVTGDAFEQAWETANRRAHAAVVDMLTGGDSGALRAQGDTVTLDLGTVVDVVKQRLVDAGFEKADAIPAADRQITLFQTDKLSEAQGVMRVLDVVGTWLPVITVALAALAVWTAPAHRTMLLVTAVGVGLAMVVLLIALAVVRRVYLDAVPASTLPPDAAAAIYDTFVRFLRDSTRTLLVVAAVTALAACLYGPGRAARAVRRAAARATGAAGRALERGGLRTGTAGRWLDAHRSWTTGAVVAAGVLVLLLWNHPTVGAVALVLCLMLAVLALLAVFAAARGPSPAVPAGGPGRAGP</sequence>
<feature type="region of interest" description="Disordered" evidence="1">
    <location>
        <begin position="1"/>
        <end position="23"/>
    </location>
</feature>
<proteinExistence type="predicted"/>
<feature type="transmembrane region" description="Helical" evidence="2">
    <location>
        <begin position="331"/>
        <end position="349"/>
    </location>
</feature>
<keyword evidence="2" id="KW-0812">Transmembrane</keyword>
<feature type="transmembrane region" description="Helical" evidence="2">
    <location>
        <begin position="413"/>
        <end position="434"/>
    </location>
</feature>
<gene>
    <name evidence="3" type="ORF">JE024_06055</name>
</gene>